<dbReference type="Gene3D" id="3.40.640.10">
    <property type="entry name" value="Type I PLP-dependent aspartate aminotransferase-like (Major domain)"/>
    <property type="match status" value="1"/>
</dbReference>
<gene>
    <name evidence="1" type="ordered locus">Deba_2011</name>
</gene>
<dbReference type="RefSeq" id="WP_013258817.1">
    <property type="nucleotide sequence ID" value="NC_014365.1"/>
</dbReference>
<dbReference type="EMBL" id="CP002085">
    <property type="protein sequence ID" value="ADK85376.1"/>
    <property type="molecule type" value="Genomic_DNA"/>
</dbReference>
<dbReference type="SUPFAM" id="SSF53383">
    <property type="entry name" value="PLP-dependent transferases"/>
    <property type="match status" value="1"/>
</dbReference>
<protein>
    <submittedName>
        <fullName evidence="1">Uncharacterized protein</fullName>
    </submittedName>
</protein>
<evidence type="ECO:0000313" key="1">
    <source>
        <dbReference type="EMBL" id="ADK85376.1"/>
    </source>
</evidence>
<dbReference type="Proteomes" id="UP000009047">
    <property type="component" value="Chromosome"/>
</dbReference>
<dbReference type="STRING" id="644282.Deba_2011"/>
<evidence type="ECO:0000313" key="2">
    <source>
        <dbReference type="Proteomes" id="UP000009047"/>
    </source>
</evidence>
<dbReference type="KEGG" id="dbr:Deba_2011"/>
<proteinExistence type="predicted"/>
<keyword evidence="2" id="KW-1185">Reference proteome</keyword>
<dbReference type="InterPro" id="IPR015424">
    <property type="entry name" value="PyrdxlP-dep_Trfase"/>
</dbReference>
<sequence length="344" mass="37359">MPSLISIHAPGPDAPTRHELQTLESIWASQDKVTDRRIDFIDKSMRWHQPLPGVTADDVAAMFQRLLAWPAWVRLFARPPHAVLAASHLARQRGLNPGVRWVAPGTGAPFDPPKGPPGVDILRADWASGAAEVQRAAARAKSQGLVLVVDESLTGFRLSRRGAVEAFGLEPDAVLMAIDLPGGASAAILAGIGEPPRKAAAAPDAEVLAHLAGLARWLGEFDLAGRLNDLGRGLEVGLNFFRRKAMLDAELFVERPWALPRLGGKRVWAFMELAREEGLLMDKMVMLDAGLDLEVMQRLVWPRLARAVARLRVLPEGQKAPGGWREAGPTAKRIGLDELLPAQK</sequence>
<reference evidence="1 2" key="1">
    <citation type="journal article" date="2010" name="Stand. Genomic Sci.">
        <title>Complete genome sequence of Desulfarculus baarsii type strain (2st14).</title>
        <authorList>
            <person name="Sun H."/>
            <person name="Spring S."/>
            <person name="Lapidus A."/>
            <person name="Davenport K."/>
            <person name="Del Rio T.G."/>
            <person name="Tice H."/>
            <person name="Nolan M."/>
            <person name="Copeland A."/>
            <person name="Cheng J.F."/>
            <person name="Lucas S."/>
            <person name="Tapia R."/>
            <person name="Goodwin L."/>
            <person name="Pitluck S."/>
            <person name="Ivanova N."/>
            <person name="Pagani I."/>
            <person name="Mavromatis K."/>
            <person name="Ovchinnikova G."/>
            <person name="Pati A."/>
            <person name="Chen A."/>
            <person name="Palaniappan K."/>
            <person name="Hauser L."/>
            <person name="Chang Y.J."/>
            <person name="Jeffries C.D."/>
            <person name="Detter J.C."/>
            <person name="Han C."/>
            <person name="Rohde M."/>
            <person name="Brambilla E."/>
            <person name="Goker M."/>
            <person name="Woyke T."/>
            <person name="Bristow J."/>
            <person name="Eisen J.A."/>
            <person name="Markowitz V."/>
            <person name="Hugenholtz P."/>
            <person name="Kyrpides N.C."/>
            <person name="Klenk H.P."/>
            <person name="Land M."/>
        </authorList>
    </citation>
    <scope>NUCLEOTIDE SEQUENCE [LARGE SCALE GENOMIC DNA]</scope>
    <source>
        <strain evidence="2">ATCC 33931 / DSM 2075 / LMG 7858 / VKM B-1802 / 2st14</strain>
    </source>
</reference>
<organism evidence="1 2">
    <name type="scientific">Desulfarculus baarsii (strain ATCC 33931 / DSM 2075 / LMG 7858 / VKM B-1802 / 2st14)</name>
    <dbReference type="NCBI Taxonomy" id="644282"/>
    <lineage>
        <taxon>Bacteria</taxon>
        <taxon>Pseudomonadati</taxon>
        <taxon>Thermodesulfobacteriota</taxon>
        <taxon>Desulfarculia</taxon>
        <taxon>Desulfarculales</taxon>
        <taxon>Desulfarculaceae</taxon>
        <taxon>Desulfarculus</taxon>
    </lineage>
</organism>
<dbReference type="AlphaFoldDB" id="E1QLB1"/>
<accession>E1QLB1</accession>
<dbReference type="eggNOG" id="COG0001">
    <property type="taxonomic scope" value="Bacteria"/>
</dbReference>
<name>E1QLB1_DESB2</name>
<dbReference type="HOGENOM" id="CLU_805921_0_0_7"/>
<dbReference type="InterPro" id="IPR015421">
    <property type="entry name" value="PyrdxlP-dep_Trfase_major"/>
</dbReference>
<dbReference type="OrthoDB" id="5508329at2"/>